<dbReference type="Pfam" id="PF00078">
    <property type="entry name" value="RVT_1"/>
    <property type="match status" value="1"/>
</dbReference>
<dbReference type="PANTHER" id="PTHR34047:SF3">
    <property type="entry name" value="BLR2052 PROTEIN"/>
    <property type="match status" value="1"/>
</dbReference>
<name>A0AAU7Q2D4_9RICK</name>
<dbReference type="EMBL" id="CP157942">
    <property type="protein sequence ID" value="XBS67185.1"/>
    <property type="molecule type" value="Genomic_DNA"/>
</dbReference>
<evidence type="ECO:0000259" key="2">
    <source>
        <dbReference type="PROSITE" id="PS50878"/>
    </source>
</evidence>
<sequence>MIIEKFDQDLSKNLYKLWNRLPSGSYFPPAVKACDITKADGGTRTLGIPTVSDRIAQEVVRSVLEPEFEKAFDEDSYGYRPNKSALDAIGQTRKRYQNWLIEFDIKGMFDNIDHNLLMKAVRRHTTNKWVILYIQRWLSADMQLEDGTKIKRLGGVPQGGVITHCH</sequence>
<dbReference type="GO" id="GO:0003964">
    <property type="term" value="F:RNA-directed DNA polymerase activity"/>
    <property type="evidence" value="ECO:0007669"/>
    <property type="project" value="UniProtKB-KW"/>
</dbReference>
<organism evidence="3">
    <name type="scientific">Wolbachia endosymbiont of Armadillidium arcangelii</name>
    <dbReference type="NCBI Taxonomy" id="3158571"/>
    <lineage>
        <taxon>Bacteria</taxon>
        <taxon>Pseudomonadati</taxon>
        <taxon>Pseudomonadota</taxon>
        <taxon>Alphaproteobacteria</taxon>
        <taxon>Rickettsiales</taxon>
        <taxon>Anaplasmataceae</taxon>
        <taxon>Wolbachieae</taxon>
        <taxon>Wolbachia</taxon>
    </lineage>
</organism>
<dbReference type="PANTHER" id="PTHR34047">
    <property type="entry name" value="NUCLEAR INTRON MATURASE 1, MITOCHONDRIAL-RELATED"/>
    <property type="match status" value="1"/>
</dbReference>
<dbReference type="CDD" id="cd01651">
    <property type="entry name" value="RT_G2_intron"/>
    <property type="match status" value="1"/>
</dbReference>
<keyword evidence="3" id="KW-0808">Transferase</keyword>
<accession>A0AAU7Q2D4</accession>
<dbReference type="InterPro" id="IPR043502">
    <property type="entry name" value="DNA/RNA_pol_sf"/>
</dbReference>
<dbReference type="RefSeq" id="WP_349967724.1">
    <property type="nucleotide sequence ID" value="NZ_CP157942.1"/>
</dbReference>
<evidence type="ECO:0000256" key="1">
    <source>
        <dbReference type="ARBA" id="ARBA00034120"/>
    </source>
</evidence>
<dbReference type="AlphaFoldDB" id="A0AAU7Q2D4"/>
<dbReference type="InterPro" id="IPR051083">
    <property type="entry name" value="GrpII_Intron_Splice-Mob/Def"/>
</dbReference>
<evidence type="ECO:0000313" key="3">
    <source>
        <dbReference type="EMBL" id="XBS67185.1"/>
    </source>
</evidence>
<proteinExistence type="inferred from homology"/>
<feature type="domain" description="Reverse transcriptase" evidence="2">
    <location>
        <begin position="17"/>
        <end position="166"/>
    </location>
</feature>
<keyword evidence="3" id="KW-0695">RNA-directed DNA polymerase</keyword>
<protein>
    <submittedName>
        <fullName evidence="3">Reverse transcriptase domain-containing protein</fullName>
    </submittedName>
</protein>
<reference evidence="3" key="1">
    <citation type="submission" date="2024-06" db="EMBL/GenBank/DDBJ databases">
        <authorList>
            <person name="Dussert Y."/>
            <person name="Peccoud J."/>
            <person name="Pigeault R."/>
        </authorList>
    </citation>
    <scope>NUCLEOTIDE SEQUENCE</scope>
    <source>
        <strain evidence="3">WArc</strain>
    </source>
</reference>
<dbReference type="PROSITE" id="PS50878">
    <property type="entry name" value="RT_POL"/>
    <property type="match status" value="1"/>
</dbReference>
<gene>
    <name evidence="3" type="ORF">ABLO99_00190</name>
</gene>
<dbReference type="SUPFAM" id="SSF56672">
    <property type="entry name" value="DNA/RNA polymerases"/>
    <property type="match status" value="1"/>
</dbReference>
<comment type="similarity">
    <text evidence="1">Belongs to the bacterial reverse transcriptase family.</text>
</comment>
<keyword evidence="3" id="KW-0548">Nucleotidyltransferase</keyword>
<dbReference type="InterPro" id="IPR000477">
    <property type="entry name" value="RT_dom"/>
</dbReference>